<sequence>MDTQGEELARPHREEQPSIKSHPNGSISNGHVHGTRDVMHVPSCMQCDRGWECSQRSYGGQTTSSSSHDVDLREPNPLM</sequence>
<reference evidence="2" key="1">
    <citation type="submission" date="2018-11" db="EMBL/GenBank/DDBJ databases">
        <authorList>
            <person name="Grassa J C."/>
        </authorList>
    </citation>
    <scope>NUCLEOTIDE SEQUENCE [LARGE SCALE GENOMIC DNA]</scope>
</reference>
<dbReference type="EMBL" id="UZAU01000258">
    <property type="status" value="NOT_ANNOTATED_CDS"/>
    <property type="molecule type" value="Genomic_DNA"/>
</dbReference>
<evidence type="ECO:0000313" key="2">
    <source>
        <dbReference type="EnsemblPlants" id="cds.evm.model.03.479"/>
    </source>
</evidence>
<feature type="compositionally biased region" description="Polar residues" evidence="1">
    <location>
        <begin position="55"/>
        <end position="67"/>
    </location>
</feature>
<dbReference type="AlphaFoldDB" id="A0A803P975"/>
<feature type="compositionally biased region" description="Basic and acidic residues" evidence="1">
    <location>
        <begin position="7"/>
        <end position="17"/>
    </location>
</feature>
<proteinExistence type="predicted"/>
<accession>A0A803P975</accession>
<reference evidence="2" key="2">
    <citation type="submission" date="2021-03" db="UniProtKB">
        <authorList>
            <consortium name="EnsemblPlants"/>
        </authorList>
    </citation>
    <scope>IDENTIFICATION</scope>
</reference>
<feature type="compositionally biased region" description="Polar residues" evidence="1">
    <location>
        <begin position="18"/>
        <end position="29"/>
    </location>
</feature>
<dbReference type="Proteomes" id="UP000596661">
    <property type="component" value="Chromosome 3"/>
</dbReference>
<feature type="compositionally biased region" description="Basic and acidic residues" evidence="1">
    <location>
        <begin position="68"/>
        <end position="79"/>
    </location>
</feature>
<evidence type="ECO:0000313" key="3">
    <source>
        <dbReference type="Proteomes" id="UP000596661"/>
    </source>
</evidence>
<feature type="region of interest" description="Disordered" evidence="1">
    <location>
        <begin position="55"/>
        <end position="79"/>
    </location>
</feature>
<evidence type="ECO:0000256" key="1">
    <source>
        <dbReference type="SAM" id="MobiDB-lite"/>
    </source>
</evidence>
<dbReference type="EnsemblPlants" id="evm.model.03.479">
    <property type="protein sequence ID" value="cds.evm.model.03.479"/>
    <property type="gene ID" value="evm.TU.03.479"/>
</dbReference>
<organism evidence="2 3">
    <name type="scientific">Cannabis sativa</name>
    <name type="common">Hemp</name>
    <name type="synonym">Marijuana</name>
    <dbReference type="NCBI Taxonomy" id="3483"/>
    <lineage>
        <taxon>Eukaryota</taxon>
        <taxon>Viridiplantae</taxon>
        <taxon>Streptophyta</taxon>
        <taxon>Embryophyta</taxon>
        <taxon>Tracheophyta</taxon>
        <taxon>Spermatophyta</taxon>
        <taxon>Magnoliopsida</taxon>
        <taxon>eudicotyledons</taxon>
        <taxon>Gunneridae</taxon>
        <taxon>Pentapetalae</taxon>
        <taxon>rosids</taxon>
        <taxon>fabids</taxon>
        <taxon>Rosales</taxon>
        <taxon>Cannabaceae</taxon>
        <taxon>Cannabis</taxon>
    </lineage>
</organism>
<dbReference type="Gramene" id="evm.model.03.479">
    <property type="protein sequence ID" value="cds.evm.model.03.479"/>
    <property type="gene ID" value="evm.TU.03.479"/>
</dbReference>
<feature type="region of interest" description="Disordered" evidence="1">
    <location>
        <begin position="1"/>
        <end position="35"/>
    </location>
</feature>
<name>A0A803P975_CANSA</name>
<keyword evidence="3" id="KW-1185">Reference proteome</keyword>
<protein>
    <submittedName>
        <fullName evidence="2">Uncharacterized protein</fullName>
    </submittedName>
</protein>